<comment type="caution">
    <text evidence="6">The sequence shown here is derived from an EMBL/GenBank/DDBJ whole genome shotgun (WGS) entry which is preliminary data.</text>
</comment>
<evidence type="ECO:0000259" key="5">
    <source>
        <dbReference type="Pfam" id="PF04357"/>
    </source>
</evidence>
<dbReference type="EMBL" id="SNWP01000010">
    <property type="protein sequence ID" value="TDO28368.1"/>
    <property type="molecule type" value="Genomic_DNA"/>
</dbReference>
<keyword evidence="4" id="KW-0472">Membrane</keyword>
<dbReference type="GO" id="GO:0009306">
    <property type="term" value="P:protein secretion"/>
    <property type="evidence" value="ECO:0007669"/>
    <property type="project" value="InterPro"/>
</dbReference>
<keyword evidence="7" id="KW-1185">Reference proteome</keyword>
<evidence type="ECO:0000256" key="2">
    <source>
        <dbReference type="ARBA" id="ARBA00022692"/>
    </source>
</evidence>
<dbReference type="GO" id="GO:0005886">
    <property type="term" value="C:plasma membrane"/>
    <property type="evidence" value="ECO:0007669"/>
    <property type="project" value="InterPro"/>
</dbReference>
<dbReference type="OrthoDB" id="680700at2"/>
<sequence>MILALILLIFIAIQTDYVQNELVGYATSRLSKSLGTEVRINHVSIGIFNRLNMEGLLVRDRSRDTLLYAGNLKVRITDWFFLKDKAVLRFIGLENAVIKVNRKNSIWNYQYIVDHFSSPSTGKKKSGGIDLDLKKLDLKNIRFVKNDLWAGERMTMEMLSLVLNARSIDLSKGIFLLDDIKLDKPLFSIQDLKGLRPDSLRIKAPAHVKDTGLQFNAGNMVMKARSLQITDGRLFIDGNEEKPLSHFDGSHIQLSKLNGTLNNIAFIKDTLRADIDLSVKDRSGFQLQKLKTKFRFTPQIMELAALDLRTNKSRIGNYYAMKFTDFNKDFGDYIDKVIMNARFKEAKINSDDIAFFAPELKSLKRNIDISGNYTGTVANFTIDRLFARIGNKTNISGNLSMKGLPFMNSTQIDFNNGVVATNYNDLLSFIPALKEIKEPNLAEFGNIIYRGNFKGTIRNFITTGVFSTELGGLTTNLSLKLPTKGEPSYIGKLETARFNIGRFLKTPSLGLVNFKGEIEGSSFAVDKIKTTLKGNIDSLEFNNYTYSSIVTNGTFQKRAFKGELDIDDPNLNFTTSVEIDLSKEVPSFNIVGDLVQSNLKALNFIKDHLEVTGLLDANFTGTNIDNFAGTAKFLNAAVKDETTKISFDSLNITSAQTDSVKILRVASNEFSAELKGQFSILELPASIQSFLHHYYPVYVSEPKSLPQNQHFDVRINTNYIEPYLQIASKSFTGFNDASIYGSIDTRKNDLKITANIPFGKIDKYAFNGVQLKGAGNMDTLSLTGDITTITIGDSLSFPGTNLSVTAKDDHSVVSIKTSADNTLNDANLNADVYTLADGVRIQFRPSSFLLNTKKWNLEKEGELIIRKNFILANNVKFTQGFQEIVVETEEEDGGNTNNLIVKLKNVVLGDIVSNFVKSPRMEGITSGEIVMRDFFGQFNADARLTAEQFRLDDDSVGVVNIKTGYSARTGLIPFEVSSPNQGFNFSAKGSYNLKDSVGNPLNTDINLTDAKIGILNQFLTGIFSELSGQAKGNLSISGDPSNLVLSGRVKLLNGGLKVDYTQVYYTIDSADIRFEEDGIDFGKFTIKDKFKNTGSVKGKLYEKGFKNMAFDFELNTDKLLLIDTKLKDNQQFYGNAIGSAALTLKGPESSAKMTLTAESTDSSHIYIPNSISRESGSADFIVFKEYGTEMVNEKPKSGFNLSVDLTITANNKAQIDVILDDLTGDVIKATGNGRLRIKAGTSDPLTITGKYNIERGNYDFSFQSIITKPFTLLPDAGNFIEWTGDPFKADIHIDAQYTAERIALYDLVSNVNLSGAAKGYRGEVYVIAELRDKLNAPKIRFRLDFPQGSPVKSDNELSQYIKRLEQDENEILKQVSFLIVFSTFAPPSVSNGGGNAAGNSLTTIGANTLSQLLTKEINKMFSNFLYKLTGDKSLRFDVGTSWYSNNEITTGGIGGAINSNSIDRSRVNFKLGKSFFQDKMIVTFGGDLDFNVGSSAAIKNSNLQWLPDLQIDFILSNDRKLRAILFNRNSLDISSGGVGRRNRFGASISYRKDFDNLFATKPDDIQFKTPTDSTSGKKQ</sequence>
<protein>
    <submittedName>
        <fullName evidence="6">Uncharacterized protein DUF490</fullName>
    </submittedName>
</protein>
<keyword evidence="3" id="KW-1133">Transmembrane helix</keyword>
<dbReference type="PANTHER" id="PTHR36985:SF1">
    <property type="entry name" value="TRANSLOCATION AND ASSEMBLY MODULE SUBUNIT TAMB"/>
    <property type="match status" value="1"/>
</dbReference>
<evidence type="ECO:0000256" key="1">
    <source>
        <dbReference type="ARBA" id="ARBA00004167"/>
    </source>
</evidence>
<keyword evidence="2" id="KW-0812">Transmembrane</keyword>
<comment type="subcellular location">
    <subcellularLocation>
        <location evidence="1">Membrane</location>
        <topology evidence="1">Single-pass membrane protein</topology>
    </subcellularLocation>
</comment>
<organism evidence="6 7">
    <name type="scientific">Sediminibacterium goheungense</name>
    <dbReference type="NCBI Taxonomy" id="1086393"/>
    <lineage>
        <taxon>Bacteria</taxon>
        <taxon>Pseudomonadati</taxon>
        <taxon>Bacteroidota</taxon>
        <taxon>Chitinophagia</taxon>
        <taxon>Chitinophagales</taxon>
        <taxon>Chitinophagaceae</taxon>
        <taxon>Sediminibacterium</taxon>
    </lineage>
</organism>
<dbReference type="RefSeq" id="WP_133472917.1">
    <property type="nucleotide sequence ID" value="NZ_SNWP01000010.1"/>
</dbReference>
<evidence type="ECO:0000256" key="3">
    <source>
        <dbReference type="ARBA" id="ARBA00022989"/>
    </source>
</evidence>
<accession>A0A4V3C541</accession>
<evidence type="ECO:0000313" key="6">
    <source>
        <dbReference type="EMBL" id="TDO28368.1"/>
    </source>
</evidence>
<dbReference type="Proteomes" id="UP000295741">
    <property type="component" value="Unassembled WGS sequence"/>
</dbReference>
<gene>
    <name evidence="6" type="ORF">BC659_0433</name>
</gene>
<reference evidence="6 7" key="1">
    <citation type="submission" date="2019-03" db="EMBL/GenBank/DDBJ databases">
        <title>Genomic Encyclopedia of Archaeal and Bacterial Type Strains, Phase II (KMG-II): from individual species to whole genera.</title>
        <authorList>
            <person name="Goeker M."/>
        </authorList>
    </citation>
    <scope>NUCLEOTIDE SEQUENCE [LARGE SCALE GENOMIC DNA]</scope>
    <source>
        <strain evidence="6 7">DSM 28323</strain>
    </source>
</reference>
<evidence type="ECO:0000256" key="4">
    <source>
        <dbReference type="ARBA" id="ARBA00023136"/>
    </source>
</evidence>
<dbReference type="PANTHER" id="PTHR36985">
    <property type="entry name" value="TRANSLOCATION AND ASSEMBLY MODULE SUBUNIT TAMB"/>
    <property type="match status" value="1"/>
</dbReference>
<evidence type="ECO:0000313" key="7">
    <source>
        <dbReference type="Proteomes" id="UP000295741"/>
    </source>
</evidence>
<feature type="domain" description="Translocation and assembly module TamB C-terminal" evidence="5">
    <location>
        <begin position="1085"/>
        <end position="1554"/>
    </location>
</feature>
<dbReference type="InterPro" id="IPR007452">
    <property type="entry name" value="TamB_C"/>
</dbReference>
<dbReference type="Pfam" id="PF04357">
    <property type="entry name" value="TamB"/>
    <property type="match status" value="1"/>
</dbReference>
<proteinExistence type="predicted"/>
<name>A0A4V3C541_9BACT</name>